<reference evidence="4 5" key="1">
    <citation type="submission" date="2015-11" db="EMBL/GenBank/DDBJ databases">
        <title>A Two-component Flavoprotein Monooxygenase System MeaXY Responsible for para-Hydroxylation of 2-Methyl-6-ethylaniline and 2,6-Diethylaniline in Sphingobium baderi DE-13.</title>
        <authorList>
            <person name="Cheng M."/>
            <person name="Meng Q."/>
            <person name="Yang Y."/>
            <person name="Chu C."/>
            <person name="Yan X."/>
            <person name="He J."/>
            <person name="Li S."/>
        </authorList>
    </citation>
    <scope>NUCLEOTIDE SEQUENCE [LARGE SCALE GENOMIC DNA]</scope>
    <source>
        <strain evidence="4 5">DE-13</strain>
    </source>
</reference>
<feature type="domain" description="Polysaccharide biosynthesis protein CapD-like" evidence="3">
    <location>
        <begin position="312"/>
        <end position="604"/>
    </location>
</feature>
<dbReference type="InterPro" id="IPR036291">
    <property type="entry name" value="NAD(P)-bd_dom_sf"/>
</dbReference>
<feature type="transmembrane region" description="Helical" evidence="2">
    <location>
        <begin position="83"/>
        <end position="105"/>
    </location>
</feature>
<organism evidence="4 5">
    <name type="scientific">Sphingobium baderi</name>
    <dbReference type="NCBI Taxonomy" id="1332080"/>
    <lineage>
        <taxon>Bacteria</taxon>
        <taxon>Pseudomonadati</taxon>
        <taxon>Pseudomonadota</taxon>
        <taxon>Alphaproteobacteria</taxon>
        <taxon>Sphingomonadales</taxon>
        <taxon>Sphingomonadaceae</taxon>
        <taxon>Sphingobium</taxon>
    </lineage>
</organism>
<dbReference type="RefSeq" id="WP_062062985.1">
    <property type="nucleotide sequence ID" value="NZ_CP013264.1"/>
</dbReference>
<dbReference type="InterPro" id="IPR051203">
    <property type="entry name" value="Polysaccharide_Synthase-Rel"/>
</dbReference>
<protein>
    <recommendedName>
        <fullName evidence="3">Polysaccharide biosynthesis protein CapD-like domain-containing protein</fullName>
    </recommendedName>
</protein>
<dbReference type="EMBL" id="CP013264">
    <property type="protein sequence ID" value="ALR19816.1"/>
    <property type="molecule type" value="Genomic_DNA"/>
</dbReference>
<name>A0A0S3EWL1_9SPHN</name>
<dbReference type="CDD" id="cd05237">
    <property type="entry name" value="UDP_invert_4-6DH_SDR_e"/>
    <property type="match status" value="1"/>
</dbReference>
<sequence>MSYVHRSAGRIRLRYLAAILVDASVAALSLFLALELRLQTALSDAIVSAASGSAICTAFITVVVFHGLGIYRHAWRYVSVKELLLLAQATTITVLLSTTAIWMFFSDPPWLPRSVPVIQWFVLLVMVGSLRVFRRMAREMLRPAPASRPILRASSERNAEREDVLLLGDPDWAESVLRTLQSPGNRHVHPVGILTHDDDGERNLSIRGVPILGTMDELENIVGELARGRHRPSYIIVNQGDACLTGPRMAKLATRAAQLGLEVARAQEPGRLQRSGDGNLDLRFVNLTDLLGRPELRLDGTVVRNAIKGRRILVTGAGGTIGSELVRQIASFEAEEILLLDHGEYNLYAIDMELREQFPHVRGTPLLCSVRQRDALIKLFVHYRPDLVFHAAALKHVPLVEANLSAGVLTNVIGTRNVADAVQACGAKAMIQVSTDKAVNPVGMMGATKRLGELYCQALDLAVPGDSDTCRFLTVRFGNVLGSSGSLIPLFLRQLSRRGPLTVTHPDIERYFMTVHEAVQLILHSTAATLRGGIQRGRVFVLDMGDPIKIVDIARRMIRAAGLVPDIDVKIDFVGLRPGEKLFEELFDESEERLPSTLPGIFEAEPLSIPLPELQAVFQRLEKLAHQGDAESIRLIMHSVIHMYGDDPQPVQSLANVAGPVAAVSPNLRTARL</sequence>
<keyword evidence="2" id="KW-1133">Transmembrane helix</keyword>
<proteinExistence type="inferred from homology"/>
<feature type="transmembrane region" description="Helical" evidence="2">
    <location>
        <begin position="117"/>
        <end position="133"/>
    </location>
</feature>
<dbReference type="PANTHER" id="PTHR43318">
    <property type="entry name" value="UDP-N-ACETYLGLUCOSAMINE 4,6-DEHYDRATASE"/>
    <property type="match status" value="1"/>
</dbReference>
<keyword evidence="5" id="KW-1185">Reference proteome</keyword>
<feature type="transmembrane region" description="Helical" evidence="2">
    <location>
        <begin position="46"/>
        <end position="71"/>
    </location>
</feature>
<evidence type="ECO:0000313" key="4">
    <source>
        <dbReference type="EMBL" id="ALR19816.1"/>
    </source>
</evidence>
<gene>
    <name evidence="4" type="ORF">ATN00_05315</name>
</gene>
<dbReference type="OrthoDB" id="9803111at2"/>
<dbReference type="Proteomes" id="UP000056968">
    <property type="component" value="Chromosome"/>
</dbReference>
<dbReference type="KEGG" id="sbd:ATN00_05315"/>
<dbReference type="Gene3D" id="3.40.50.720">
    <property type="entry name" value="NAD(P)-binding Rossmann-like Domain"/>
    <property type="match status" value="2"/>
</dbReference>
<accession>A0A0S3EWL1</accession>
<dbReference type="STRING" id="1332080.ATN00_05315"/>
<dbReference type="AlphaFoldDB" id="A0A0S3EWL1"/>
<dbReference type="Pfam" id="PF02719">
    <property type="entry name" value="Polysacc_synt_2"/>
    <property type="match status" value="1"/>
</dbReference>
<dbReference type="PANTHER" id="PTHR43318:SF1">
    <property type="entry name" value="POLYSACCHARIDE BIOSYNTHESIS PROTEIN EPSC-RELATED"/>
    <property type="match status" value="1"/>
</dbReference>
<keyword evidence="2" id="KW-0812">Transmembrane</keyword>
<comment type="similarity">
    <text evidence="1">Belongs to the polysaccharide synthase family.</text>
</comment>
<evidence type="ECO:0000259" key="3">
    <source>
        <dbReference type="Pfam" id="PF02719"/>
    </source>
</evidence>
<evidence type="ECO:0000256" key="1">
    <source>
        <dbReference type="ARBA" id="ARBA00007430"/>
    </source>
</evidence>
<dbReference type="InterPro" id="IPR003869">
    <property type="entry name" value="Polysac_CapD-like"/>
</dbReference>
<evidence type="ECO:0000256" key="2">
    <source>
        <dbReference type="SAM" id="Phobius"/>
    </source>
</evidence>
<keyword evidence="2" id="KW-0472">Membrane</keyword>
<dbReference type="SUPFAM" id="SSF51735">
    <property type="entry name" value="NAD(P)-binding Rossmann-fold domains"/>
    <property type="match status" value="1"/>
</dbReference>
<evidence type="ECO:0000313" key="5">
    <source>
        <dbReference type="Proteomes" id="UP000056968"/>
    </source>
</evidence>
<feature type="transmembrane region" description="Helical" evidence="2">
    <location>
        <begin position="12"/>
        <end position="34"/>
    </location>
</feature>